<comment type="caution">
    <text evidence="1">The sequence shown here is derived from an EMBL/GenBank/DDBJ whole genome shotgun (WGS) entry which is preliminary data.</text>
</comment>
<name>A0A0F9ACM4_9ZZZZ</name>
<reference evidence="1" key="1">
    <citation type="journal article" date="2015" name="Nature">
        <title>Complex archaea that bridge the gap between prokaryotes and eukaryotes.</title>
        <authorList>
            <person name="Spang A."/>
            <person name="Saw J.H."/>
            <person name="Jorgensen S.L."/>
            <person name="Zaremba-Niedzwiedzka K."/>
            <person name="Martijn J."/>
            <person name="Lind A.E."/>
            <person name="van Eijk R."/>
            <person name="Schleper C."/>
            <person name="Guy L."/>
            <person name="Ettema T.J."/>
        </authorList>
    </citation>
    <scope>NUCLEOTIDE SEQUENCE</scope>
</reference>
<dbReference type="AlphaFoldDB" id="A0A0F9ACM4"/>
<dbReference type="EMBL" id="LAZR01055490">
    <property type="protein sequence ID" value="KKK76249.1"/>
    <property type="molecule type" value="Genomic_DNA"/>
</dbReference>
<proteinExistence type="predicted"/>
<accession>A0A0F9ACM4</accession>
<gene>
    <name evidence="1" type="ORF">LCGC14_2865580</name>
</gene>
<protein>
    <submittedName>
        <fullName evidence="1">Uncharacterized protein</fullName>
    </submittedName>
</protein>
<organism evidence="1">
    <name type="scientific">marine sediment metagenome</name>
    <dbReference type="NCBI Taxonomy" id="412755"/>
    <lineage>
        <taxon>unclassified sequences</taxon>
        <taxon>metagenomes</taxon>
        <taxon>ecological metagenomes</taxon>
    </lineage>
</organism>
<evidence type="ECO:0000313" key="1">
    <source>
        <dbReference type="EMBL" id="KKK76249.1"/>
    </source>
</evidence>
<sequence>MIFFFFRCFECNEKLIVMFVGDDMVKAADAVKCPNCSKVWGFMYPTFDVVEVLE</sequence>